<dbReference type="InterPro" id="IPR029044">
    <property type="entry name" value="Nucleotide-diphossugar_trans"/>
</dbReference>
<gene>
    <name evidence="3" type="ORF">GCM10008908_30910</name>
</gene>
<comment type="caution">
    <text evidence="3">The sequence shown here is derived from an EMBL/GenBank/DDBJ whole genome shotgun (WGS) entry which is preliminary data.</text>
</comment>
<keyword evidence="1" id="KW-1133">Transmembrane helix</keyword>
<keyword evidence="4" id="KW-1185">Reference proteome</keyword>
<dbReference type="SUPFAM" id="SSF53448">
    <property type="entry name" value="Nucleotide-diphospho-sugar transferases"/>
    <property type="match status" value="1"/>
</dbReference>
<keyword evidence="1" id="KW-0812">Transmembrane</keyword>
<feature type="transmembrane region" description="Helical" evidence="1">
    <location>
        <begin position="264"/>
        <end position="288"/>
    </location>
</feature>
<feature type="domain" description="Glycosyltransferase 2-like" evidence="2">
    <location>
        <begin position="4"/>
        <end position="168"/>
    </location>
</feature>
<dbReference type="Gene3D" id="3.90.550.10">
    <property type="entry name" value="Spore Coat Polysaccharide Biosynthesis Protein SpsA, Chain A"/>
    <property type="match status" value="1"/>
</dbReference>
<reference evidence="4" key="1">
    <citation type="journal article" date="2019" name="Int. J. Syst. Evol. Microbiol.">
        <title>The Global Catalogue of Microorganisms (GCM) 10K type strain sequencing project: providing services to taxonomists for standard genome sequencing and annotation.</title>
        <authorList>
            <consortium name="The Broad Institute Genomics Platform"/>
            <consortium name="The Broad Institute Genome Sequencing Center for Infectious Disease"/>
            <person name="Wu L."/>
            <person name="Ma J."/>
        </authorList>
    </citation>
    <scope>NUCLEOTIDE SEQUENCE [LARGE SCALE GENOMIC DNA]</scope>
    <source>
        <strain evidence="4">JCM 1417</strain>
    </source>
</reference>
<dbReference type="EMBL" id="BAAACI010000007">
    <property type="protein sequence ID" value="GAA0776832.1"/>
    <property type="molecule type" value="Genomic_DNA"/>
</dbReference>
<evidence type="ECO:0000313" key="4">
    <source>
        <dbReference type="Proteomes" id="UP001501047"/>
    </source>
</evidence>
<proteinExistence type="predicted"/>
<dbReference type="Proteomes" id="UP001501047">
    <property type="component" value="Unassembled WGS sequence"/>
</dbReference>
<dbReference type="PANTHER" id="PTHR48090">
    <property type="entry name" value="UNDECAPRENYL-PHOSPHATE 4-DEOXY-4-FORMAMIDO-L-ARABINOSE TRANSFERASE-RELATED"/>
    <property type="match status" value="1"/>
</dbReference>
<sequence>MNISIIIPCFNEEKVIFKTYKSLTEILSKYEEDNRGYELIFINDGSHDNTETLLVNFCEKDNHVKYISFSRNFGKESAMLAGLRNATGDVAIIMDSDLQHPPELIPEMVEYYEKGYDQVICKRNRDGEKLIRRKLSQLYYKIVNKFVDVELIDGVGDFRLLSRKAIDSLVSLAEYNRFSKGLFSWIGFETKYINYDNQEREMGESKWSFKSLLQYGVDGIISFNNKPLRSIIYLGVILLLLSIIYIFITLIGIVINGIDSPGYFTLITAVLIIGGVQLISIGVIGEYIGRIYYEVKKRPHYIIKDTNVDDKRLK</sequence>
<organism evidence="3 4">
    <name type="scientific">Clostridium subterminale</name>
    <dbReference type="NCBI Taxonomy" id="1550"/>
    <lineage>
        <taxon>Bacteria</taxon>
        <taxon>Bacillati</taxon>
        <taxon>Bacillota</taxon>
        <taxon>Clostridia</taxon>
        <taxon>Eubacteriales</taxon>
        <taxon>Clostridiaceae</taxon>
        <taxon>Clostridium</taxon>
    </lineage>
</organism>
<dbReference type="Pfam" id="PF00535">
    <property type="entry name" value="Glycos_transf_2"/>
    <property type="match status" value="1"/>
</dbReference>
<dbReference type="RefSeq" id="WP_343827388.1">
    <property type="nucleotide sequence ID" value="NZ_BAAACI010000007.1"/>
</dbReference>
<name>A0ABP3W796_CLOSU</name>
<feature type="transmembrane region" description="Helical" evidence="1">
    <location>
        <begin position="231"/>
        <end position="258"/>
    </location>
</feature>
<keyword evidence="1" id="KW-0472">Membrane</keyword>
<evidence type="ECO:0000259" key="2">
    <source>
        <dbReference type="Pfam" id="PF00535"/>
    </source>
</evidence>
<dbReference type="InterPro" id="IPR050256">
    <property type="entry name" value="Glycosyltransferase_2"/>
</dbReference>
<evidence type="ECO:0000313" key="3">
    <source>
        <dbReference type="EMBL" id="GAA0776832.1"/>
    </source>
</evidence>
<dbReference type="CDD" id="cd04187">
    <property type="entry name" value="DPM1_like_bac"/>
    <property type="match status" value="1"/>
</dbReference>
<evidence type="ECO:0000256" key="1">
    <source>
        <dbReference type="SAM" id="Phobius"/>
    </source>
</evidence>
<dbReference type="InterPro" id="IPR001173">
    <property type="entry name" value="Glyco_trans_2-like"/>
</dbReference>
<protein>
    <submittedName>
        <fullName evidence="3">Glycosyltransferase family 2 protein</fullName>
    </submittedName>
</protein>
<dbReference type="PANTHER" id="PTHR48090:SF8">
    <property type="entry name" value="GLYCOSYLTRANSFERASE CSBB-RELATED"/>
    <property type="match status" value="1"/>
</dbReference>
<accession>A0ABP3W796</accession>